<accession>Q7Y3L1</accession>
<reference evidence="2" key="6">
    <citation type="journal article" date="2003" name="Res. Microbiol.">
        <title>The diversity and evolution of the T4-type bacteriophages.</title>
        <authorList>
            <person name="Desplats C."/>
            <person name="Krisch H.M."/>
        </authorList>
    </citation>
    <scope>NUCLEOTIDE SEQUENCE [LARGE SCALE GENOMIC DNA]</scope>
</reference>
<evidence type="ECO:0000313" key="2">
    <source>
        <dbReference type="Proteomes" id="UP000000878"/>
    </source>
</evidence>
<dbReference type="KEGG" id="vg:1725453"/>
<reference evidence="1 2" key="5">
    <citation type="journal article" date="2002" name="J. Bacteriol.">
        <title>Snapshot of the genome of the pseudo-T-even bacteriophage RB49.</title>
        <authorList>
            <person name="Desplats C."/>
            <person name="Dez C."/>
            <person name="Tetart F."/>
            <person name="Eleaume H."/>
            <person name="Krisch H.M."/>
        </authorList>
    </citation>
    <scope>NUCLEOTIDE SEQUENCE</scope>
</reference>
<protein>
    <submittedName>
        <fullName evidence="1">Uncharacterized protein</fullName>
    </submittedName>
</protein>
<reference evidence="1 2" key="1">
    <citation type="journal article" date="1997" name="J. Mol. Biol.">
        <title>The genome of the pseudo T-even bacteriophages, a diverse group that resembles T4.</title>
        <authorList>
            <person name="Monod C."/>
            <person name="Repoila F."/>
            <person name="Kutateladze M."/>
            <person name="Tetart F."/>
            <person name="Krisch H.M."/>
        </authorList>
    </citation>
    <scope>NUCLEOTIDE SEQUENCE [LARGE SCALE GENOMIC DNA]</scope>
</reference>
<evidence type="ECO:0000313" key="1">
    <source>
        <dbReference type="EMBL" id="AAQ15424.1"/>
    </source>
</evidence>
<reference evidence="2" key="4">
    <citation type="journal article" date="2001" name="J. Biol. Chem.">
        <title>Pseudo-T-even bacteriophage RB49 encodes CocO, a cochaperonin for GroEL, which can substitute for Escherichia coli's GroES and bacteriophage T4's Gp31.</title>
        <authorList>
            <person name="Ang D."/>
            <person name="Richardson A."/>
            <person name="Mayer M.P."/>
            <person name="Keppel F."/>
            <person name="Krisch H."/>
            <person name="Georgopoulos C."/>
        </authorList>
    </citation>
    <scope>NUCLEOTIDE SEQUENCE [LARGE SCALE GENOMIC DNA]</scope>
</reference>
<dbReference type="RefSeq" id="NP_891766.1">
    <property type="nucleotide sequence ID" value="NC_005066.1"/>
</dbReference>
<dbReference type="EMBL" id="AY343333">
    <property type="protein sequence ID" value="AAQ15424.1"/>
    <property type="molecule type" value="Genomic_DNA"/>
</dbReference>
<gene>
    <name evidence="1" type="ORF">RB49ORF195c</name>
</gene>
<name>Q7Y3L1_BPRB4</name>
<sequence length="84" mass="9678">MIIANKELIIKPTASDPLNDVEPPTCKADCPYRQEFRGYDLQRNALRTETVSMVRKYRCGWNIKPGRIGGHPLDYEACIYSKNF</sequence>
<dbReference type="Proteomes" id="UP000000878">
    <property type="component" value="Segment"/>
</dbReference>
<reference evidence="1 2" key="2">
    <citation type="journal article" date="2000" name="Annu. Rev. Genet.">
        <title>Genetic analysis of bacteriophage-encoded cochaperonins.</title>
        <authorList>
            <person name="Ang D."/>
            <person name="Keppel F."/>
            <person name="Klein G."/>
            <person name="Richardson A."/>
            <person name="Georgopoulos C."/>
        </authorList>
    </citation>
    <scope>NUCLEOTIDE SEQUENCE [LARGE SCALE GENOMIC DNA]</scope>
</reference>
<keyword evidence="2" id="KW-1185">Reference proteome</keyword>
<organismHost>
    <name type="scientific">Escherichia coli</name>
    <dbReference type="NCBI Taxonomy" id="562"/>
</organismHost>
<proteinExistence type="predicted"/>
<reference evidence="2" key="3">
    <citation type="journal article" date="2001" name="J. Bacteriol.">
        <title>Phylogeny of the major head and tail genes of the wide-ranging T4-type bacteriophages.</title>
        <authorList>
            <person name="Tetart F."/>
            <person name="Desplats C."/>
            <person name="Kutateladze M."/>
            <person name="Monod C."/>
            <person name="Ackermann H.W."/>
            <person name="Krisch H.M."/>
        </authorList>
    </citation>
    <scope>NUCLEOTIDE SEQUENCE</scope>
</reference>
<organism evidence="1 2">
    <name type="scientific">Escherichia phage RB49</name>
    <name type="common">Bacteriophage RB49</name>
    <dbReference type="NCBI Taxonomy" id="50948"/>
    <lineage>
        <taxon>Viruses</taxon>
        <taxon>Duplodnaviria</taxon>
        <taxon>Heunggongvirae</taxon>
        <taxon>Uroviricota</taxon>
        <taxon>Caudoviricetes</taxon>
        <taxon>Pantevenvirales</taxon>
        <taxon>Straboviridae</taxon>
        <taxon>Krischvirus</taxon>
        <taxon>Krischvirus RB49</taxon>
    </lineage>
</organism>